<comment type="subcellular location">
    <subcellularLocation>
        <location evidence="1">Periplasm</location>
    </subcellularLocation>
</comment>
<dbReference type="Gene3D" id="2.30.120.10">
    <property type="match status" value="1"/>
</dbReference>
<protein>
    <recommendedName>
        <fullName evidence="10">Acyl-homoserine-lactone acylase</fullName>
    </recommendedName>
</protein>
<evidence type="ECO:0000256" key="3">
    <source>
        <dbReference type="ARBA" id="ARBA00022729"/>
    </source>
</evidence>
<proteinExistence type="inferred from homology"/>
<dbReference type="Gene3D" id="1.10.1400.10">
    <property type="match status" value="1"/>
</dbReference>
<feature type="signal peptide" evidence="7">
    <location>
        <begin position="1"/>
        <end position="22"/>
    </location>
</feature>
<keyword evidence="6" id="KW-0865">Zymogen</keyword>
<evidence type="ECO:0008006" key="10">
    <source>
        <dbReference type="Google" id="ProtNLM"/>
    </source>
</evidence>
<reference evidence="8 9" key="1">
    <citation type="journal article" date="2018" name="Syst. Appl. Microbiol.">
        <title>Pseudomonas gallaeciensis sp. nov., isolated from crude-oil-contaminated intertidal sand samples after the Prestige oil spill.</title>
        <authorList>
            <person name="Mulet M."/>
            <person name="Sanchez D."/>
            <person name="Rodriguez A.C."/>
            <person name="Nogales B."/>
            <person name="Bosch R."/>
            <person name="Busquets A."/>
            <person name="Gomila M."/>
            <person name="Lalucat J."/>
            <person name="Garcia-Valdes E."/>
        </authorList>
    </citation>
    <scope>NUCLEOTIDE SEQUENCE [LARGE SCALE GENOMIC DNA]</scope>
    <source>
        <strain evidence="8 9">V113</strain>
    </source>
</reference>
<comment type="caution">
    <text evidence="8">The sequence shown here is derived from an EMBL/GenBank/DDBJ whole genome shotgun (WGS) entry which is preliminary data.</text>
</comment>
<comment type="similarity">
    <text evidence="2">Belongs to the peptidase S45 family.</text>
</comment>
<dbReference type="Pfam" id="PF01804">
    <property type="entry name" value="Penicil_amidase"/>
    <property type="match status" value="1"/>
</dbReference>
<gene>
    <name evidence="8" type="ORF">ASB58_14600</name>
</gene>
<evidence type="ECO:0000256" key="2">
    <source>
        <dbReference type="ARBA" id="ARBA00006586"/>
    </source>
</evidence>
<dbReference type="InterPro" id="IPR002692">
    <property type="entry name" value="S45"/>
</dbReference>
<dbReference type="GO" id="GO:0042597">
    <property type="term" value="C:periplasmic space"/>
    <property type="evidence" value="ECO:0007669"/>
    <property type="project" value="UniProtKB-SubCell"/>
</dbReference>
<dbReference type="AlphaFoldDB" id="A0A395R227"/>
<dbReference type="SUPFAM" id="SSF56235">
    <property type="entry name" value="N-terminal nucleophile aminohydrolases (Ntn hydrolases)"/>
    <property type="match status" value="1"/>
</dbReference>
<dbReference type="Proteomes" id="UP000265411">
    <property type="component" value="Unassembled WGS sequence"/>
</dbReference>
<evidence type="ECO:0000256" key="1">
    <source>
        <dbReference type="ARBA" id="ARBA00004418"/>
    </source>
</evidence>
<evidence type="ECO:0000256" key="6">
    <source>
        <dbReference type="ARBA" id="ARBA00023145"/>
    </source>
</evidence>
<name>A0A395R227_9PSED</name>
<evidence type="ECO:0000256" key="7">
    <source>
        <dbReference type="SAM" id="SignalP"/>
    </source>
</evidence>
<keyword evidence="9" id="KW-1185">Reference proteome</keyword>
<keyword evidence="3 7" id="KW-0732">Signal</keyword>
<dbReference type="Gene3D" id="3.60.20.10">
    <property type="entry name" value="Glutamine Phosphoribosylpyrophosphate, subunit 1, domain 1"/>
    <property type="match status" value="1"/>
</dbReference>
<dbReference type="PANTHER" id="PTHR34218:SF3">
    <property type="entry name" value="ACYL-HOMOSERINE LACTONE ACYLASE PVDQ"/>
    <property type="match status" value="1"/>
</dbReference>
<evidence type="ECO:0000313" key="9">
    <source>
        <dbReference type="Proteomes" id="UP000265411"/>
    </source>
</evidence>
<dbReference type="InterPro" id="IPR043147">
    <property type="entry name" value="Penicillin_amidase_A-knob"/>
</dbReference>
<evidence type="ECO:0000256" key="5">
    <source>
        <dbReference type="ARBA" id="ARBA00022801"/>
    </source>
</evidence>
<dbReference type="OrthoDB" id="9760084at2"/>
<sequence length="783" mass="85390">MQYTRPACLLAAALLVSGCKIGGSGGGSDNDTSPSYSATIERTTYGIPHISADTIGGAGYGHGYAIAEDNLCVLADAYVTFNGERSRYFGPDEQAAIMGTFGTPTNLEADFFFRFLLDEQQLDNFTTAQPDDLLELSAGFAAGYSRYVEEIQDGQHPDRHLDCRNAEWLTTITEADVLRRLVALNLAASSANWVEEIAAAQPPSANARMLRSLPSEEPEIDSDRFLLGREAGIGSNTFAFGADATESGGGLLFANPHWYLLGVDRFYQVHMTVPGVMDISGAAIMGAPMVLMGFNDNVAWAHTVSTARRFTLYQLQLVSGDPTSYVQDGQNVAMTPVEITVQVQQGDGNLQPVTRTMYRSEYGPMINLSGLGLPAWGNQVAYTLRDANLENTRAFQNFFAWDQAKSLDDFYNITREYVGIPWVNTTAIGRGDPRALYSDITVVPNVPDSMLATCLVPGAGEAVMAVAPGLPLLDGSRAACDWQTDADAAQPGAFGPGNLPSLFSRDYVANMNDSYWLSNPENPLTGYAGIIGREDYEQSLRTRMGHTLVRDRLNASDGLNGFLASSDNLREIVLNSRVYSAERLKDSVLGVVCDANGPEREQQACQILGSWNDTGNLDTVGAHIWTALWNRIEDLDLYATAFDADDPVNTPDGLSADSSLHDQLKVAFTETLADLENRNIALNAPLREVQFYLKPGEQIPQYGGEGNEGYFTVLRNSYMHIVEFPDGEPVRAFTLLSHSQSTDPTSPYYADYTQAYSDKQWLAFPYTAEDIAANLESSIQISE</sequence>
<dbReference type="PROSITE" id="PS51257">
    <property type="entry name" value="PROKAR_LIPOPROTEIN"/>
    <property type="match status" value="1"/>
</dbReference>
<dbReference type="InterPro" id="IPR029055">
    <property type="entry name" value="Ntn_hydrolases_N"/>
</dbReference>
<accession>A0A395R227</accession>
<organism evidence="8 9">
    <name type="scientific">Pseudomonas abyssi</name>
    <dbReference type="NCBI Taxonomy" id="170540"/>
    <lineage>
        <taxon>Bacteria</taxon>
        <taxon>Pseudomonadati</taxon>
        <taxon>Pseudomonadota</taxon>
        <taxon>Gammaproteobacteria</taxon>
        <taxon>Pseudomonadales</taxon>
        <taxon>Pseudomonadaceae</taxon>
        <taxon>Pseudomonas</taxon>
    </lineage>
</organism>
<dbReference type="GO" id="GO:0017000">
    <property type="term" value="P:antibiotic biosynthetic process"/>
    <property type="evidence" value="ECO:0007669"/>
    <property type="project" value="InterPro"/>
</dbReference>
<dbReference type="PANTHER" id="PTHR34218">
    <property type="entry name" value="PEPTIDASE S45 PENICILLIN AMIDASE"/>
    <property type="match status" value="1"/>
</dbReference>
<evidence type="ECO:0000313" key="8">
    <source>
        <dbReference type="EMBL" id="RGP54190.1"/>
    </source>
</evidence>
<dbReference type="InterPro" id="IPR023343">
    <property type="entry name" value="Penicillin_amidase_dom1"/>
</dbReference>
<dbReference type="Gene3D" id="1.10.439.10">
    <property type="entry name" value="Penicillin Amidohydrolase, domain 1"/>
    <property type="match status" value="1"/>
</dbReference>
<dbReference type="RefSeq" id="WP_118131401.1">
    <property type="nucleotide sequence ID" value="NZ_LMAZ01000004.1"/>
</dbReference>
<dbReference type="InterPro" id="IPR043146">
    <property type="entry name" value="Penicillin_amidase_N_B-knob"/>
</dbReference>
<evidence type="ECO:0000256" key="4">
    <source>
        <dbReference type="ARBA" id="ARBA00022764"/>
    </source>
</evidence>
<dbReference type="EMBL" id="LMAZ01000004">
    <property type="protein sequence ID" value="RGP54190.1"/>
    <property type="molecule type" value="Genomic_DNA"/>
</dbReference>
<dbReference type="GO" id="GO:0016811">
    <property type="term" value="F:hydrolase activity, acting on carbon-nitrogen (but not peptide) bonds, in linear amides"/>
    <property type="evidence" value="ECO:0007669"/>
    <property type="project" value="InterPro"/>
</dbReference>
<keyword evidence="5" id="KW-0378">Hydrolase</keyword>
<feature type="chain" id="PRO_5017316613" description="Acyl-homoserine-lactone acylase" evidence="7">
    <location>
        <begin position="23"/>
        <end position="783"/>
    </location>
</feature>
<keyword evidence="4" id="KW-0574">Periplasm</keyword>